<dbReference type="STRING" id="563176.SAMN04488090_1233"/>
<protein>
    <submittedName>
        <fullName evidence="1">Uncharacterized protein</fullName>
    </submittedName>
</protein>
<dbReference type="OrthoDB" id="2633851at2"/>
<gene>
    <name evidence="1" type="ORF">SAMN04488090_1233</name>
</gene>
<organism evidence="1 2">
    <name type="scientific">Siphonobacter aquaeclarae</name>
    <dbReference type="NCBI Taxonomy" id="563176"/>
    <lineage>
        <taxon>Bacteria</taxon>
        <taxon>Pseudomonadati</taxon>
        <taxon>Bacteroidota</taxon>
        <taxon>Cytophagia</taxon>
        <taxon>Cytophagales</taxon>
        <taxon>Cytophagaceae</taxon>
        <taxon>Siphonobacter</taxon>
    </lineage>
</organism>
<dbReference type="Proteomes" id="UP000198901">
    <property type="component" value="Unassembled WGS sequence"/>
</dbReference>
<accession>A0A1G9L2U4</accession>
<dbReference type="RefSeq" id="WP_093199129.1">
    <property type="nucleotide sequence ID" value="NZ_FNGS01000002.1"/>
</dbReference>
<name>A0A1G9L2U4_9BACT</name>
<proteinExistence type="predicted"/>
<dbReference type="EMBL" id="FNGS01000002">
    <property type="protein sequence ID" value="SDL56269.1"/>
    <property type="molecule type" value="Genomic_DNA"/>
</dbReference>
<reference evidence="1 2" key="1">
    <citation type="submission" date="2016-10" db="EMBL/GenBank/DDBJ databases">
        <authorList>
            <person name="de Groot N.N."/>
        </authorList>
    </citation>
    <scope>NUCLEOTIDE SEQUENCE [LARGE SCALE GENOMIC DNA]</scope>
    <source>
        <strain evidence="1 2">DSM 21668</strain>
    </source>
</reference>
<sequence>MKLQLTLDVFSGRPNPTLTLEGREAADFLRRAEPTGKLSARKEELPFRLGYRGIIVEQLDEPAAGFPALFTLTPERIYSEELTAEASDKGAESFLLDRLSGFRNTRGLGRGFRDFLRDDMAARRKEFETIGHRVFDPPILEILQPCSCAPLYEPAWWNVPTIQPRNNCYNYATNYRSDSYAQPGRAAGAMYTNYTSCVVPAGQRSVRDGAIADCLIDTPNANNVCPKDGHLVALVIAPGPAFKDFHWYRKGKNGRWSHKPGGGAVTHLDNSGAVITDPRTANRGYYTQFCTFMKVMHGHIKIN</sequence>
<dbReference type="AlphaFoldDB" id="A0A1G9L2U4"/>
<evidence type="ECO:0000313" key="2">
    <source>
        <dbReference type="Proteomes" id="UP000198901"/>
    </source>
</evidence>
<evidence type="ECO:0000313" key="1">
    <source>
        <dbReference type="EMBL" id="SDL56269.1"/>
    </source>
</evidence>
<keyword evidence="2" id="KW-1185">Reference proteome</keyword>